<feature type="transmembrane region" description="Helical" evidence="1">
    <location>
        <begin position="47"/>
        <end position="67"/>
    </location>
</feature>
<reference evidence="2 3" key="1">
    <citation type="submission" date="2018-11" db="EMBL/GenBank/DDBJ databases">
        <title>Species Designations Belie Phenotypic and Genotypic Heterogeneity in Oral Streptococci.</title>
        <authorList>
            <person name="Velsko I."/>
        </authorList>
    </citation>
    <scope>NUCLEOTIDE SEQUENCE [LARGE SCALE GENOMIC DNA]</scope>
    <source>
        <strain evidence="2 3">KLC02</strain>
    </source>
</reference>
<gene>
    <name evidence="2" type="ORF">D8827_06200</name>
</gene>
<proteinExistence type="predicted"/>
<dbReference type="Proteomes" id="UP000267137">
    <property type="component" value="Unassembled WGS sequence"/>
</dbReference>
<keyword evidence="1" id="KW-0812">Transmembrane</keyword>
<keyword evidence="1" id="KW-0472">Membrane</keyword>
<feature type="transmembrane region" description="Helical" evidence="1">
    <location>
        <begin position="21"/>
        <end position="41"/>
    </location>
</feature>
<dbReference type="AlphaFoldDB" id="A0AAE8G3Y3"/>
<dbReference type="EMBL" id="RJOO01000003">
    <property type="protein sequence ID" value="RSJ23246.1"/>
    <property type="molecule type" value="Genomic_DNA"/>
</dbReference>
<keyword evidence="1" id="KW-1133">Transmembrane helix</keyword>
<sequence length="274" mass="32854">MNKMFAKISKLPNRVILKLLKYTNISLFAIAVFSLIYYWYHFIKDDITVWSLYFSIFLAFLSLYLVFLNTKFYQRVLDYILVYNVDLKKYLDIHNLMFQKASQTSKEQQQNIFLFTEGQVKYYKGQFQESMINMSMIDDTRMQEKYRVKFLLRKYNFELLCCIFQCNIELYHQLKLELTGLALSLPSDKGLQENILEVVEAVYNLVIKKVNTDYFDKHESKNKLERITYTYYAALNAQLKGEEARTRELFESIAQENPELFYVQEARKYLKGEQ</sequence>
<name>A0AAE8G3Y3_STRIT</name>
<dbReference type="RefSeq" id="WP_125442490.1">
    <property type="nucleotide sequence ID" value="NZ_JALGPV010000003.1"/>
</dbReference>
<comment type="caution">
    <text evidence="2">The sequence shown here is derived from an EMBL/GenBank/DDBJ whole genome shotgun (WGS) entry which is preliminary data.</text>
</comment>
<protein>
    <submittedName>
        <fullName evidence="2">Uncharacterized protein</fullName>
    </submittedName>
</protein>
<evidence type="ECO:0000256" key="1">
    <source>
        <dbReference type="SAM" id="Phobius"/>
    </source>
</evidence>
<accession>A0AAE8G3Y3</accession>
<evidence type="ECO:0000313" key="2">
    <source>
        <dbReference type="EMBL" id="RSJ23246.1"/>
    </source>
</evidence>
<evidence type="ECO:0000313" key="3">
    <source>
        <dbReference type="Proteomes" id="UP000267137"/>
    </source>
</evidence>
<organism evidence="2 3">
    <name type="scientific">Streptococcus intermedius</name>
    <dbReference type="NCBI Taxonomy" id="1338"/>
    <lineage>
        <taxon>Bacteria</taxon>
        <taxon>Bacillati</taxon>
        <taxon>Bacillota</taxon>
        <taxon>Bacilli</taxon>
        <taxon>Lactobacillales</taxon>
        <taxon>Streptococcaceae</taxon>
        <taxon>Streptococcus</taxon>
        <taxon>Streptococcus anginosus group</taxon>
    </lineage>
</organism>